<comment type="caution">
    <text evidence="1">The sequence shown here is derived from an EMBL/GenBank/DDBJ whole genome shotgun (WGS) entry which is preliminary data.</text>
</comment>
<proteinExistence type="predicted"/>
<evidence type="ECO:0000313" key="1">
    <source>
        <dbReference type="EMBL" id="KAJ7040669.1"/>
    </source>
</evidence>
<dbReference type="EMBL" id="JARJCM010000020">
    <property type="protein sequence ID" value="KAJ7040669.1"/>
    <property type="molecule type" value="Genomic_DNA"/>
</dbReference>
<gene>
    <name evidence="1" type="ORF">C8F04DRAFT_224402</name>
</gene>
<sequence>MREVHPLEDLQLILWEFQCGCFAEALRSLPFGVEAPRMNLAKTSPILQALYRLVVPGWPLTLWMAFRASNDIDVPKFLDILQDPVHRDVVQNDKNDIFVSWETWTDYAVEIDLSTWLQIRNTAWKRGQRAFDYIVRVTAACLIFSPAPDSLVFSETVLHYLGISEFPFNTIALIVSRDYKPKSNSAQFASKEFWTRRNLENWIATCRLDFCHAVWQTSKVNVLERLTVINDTLIWTPMSQNLLFYIYCLTSKTVSGRSDESKKLELAESDSPNSHTISRDVYKAISSHIGDLAVNLVLMMQKPESRERLLASRGKQAQGLLDLMQDVSTFYSIPIVALTGERCSYLILTPSQSLGR</sequence>
<name>A0AAD6T6D9_9AGAR</name>
<dbReference type="AlphaFoldDB" id="A0AAD6T6D9"/>
<dbReference type="Proteomes" id="UP001218188">
    <property type="component" value="Unassembled WGS sequence"/>
</dbReference>
<keyword evidence="2" id="KW-1185">Reference proteome</keyword>
<reference evidence="1" key="1">
    <citation type="submission" date="2023-03" db="EMBL/GenBank/DDBJ databases">
        <title>Massive genome expansion in bonnet fungi (Mycena s.s.) driven by repeated elements and novel gene families across ecological guilds.</title>
        <authorList>
            <consortium name="Lawrence Berkeley National Laboratory"/>
            <person name="Harder C.B."/>
            <person name="Miyauchi S."/>
            <person name="Viragh M."/>
            <person name="Kuo A."/>
            <person name="Thoen E."/>
            <person name="Andreopoulos B."/>
            <person name="Lu D."/>
            <person name="Skrede I."/>
            <person name="Drula E."/>
            <person name="Henrissat B."/>
            <person name="Morin E."/>
            <person name="Kohler A."/>
            <person name="Barry K."/>
            <person name="LaButti K."/>
            <person name="Morin E."/>
            <person name="Salamov A."/>
            <person name="Lipzen A."/>
            <person name="Mereny Z."/>
            <person name="Hegedus B."/>
            <person name="Baldrian P."/>
            <person name="Stursova M."/>
            <person name="Weitz H."/>
            <person name="Taylor A."/>
            <person name="Grigoriev I.V."/>
            <person name="Nagy L.G."/>
            <person name="Martin F."/>
            <person name="Kauserud H."/>
        </authorList>
    </citation>
    <scope>NUCLEOTIDE SEQUENCE</scope>
    <source>
        <strain evidence="1">CBHHK200</strain>
    </source>
</reference>
<organism evidence="1 2">
    <name type="scientific">Mycena alexandri</name>
    <dbReference type="NCBI Taxonomy" id="1745969"/>
    <lineage>
        <taxon>Eukaryota</taxon>
        <taxon>Fungi</taxon>
        <taxon>Dikarya</taxon>
        <taxon>Basidiomycota</taxon>
        <taxon>Agaricomycotina</taxon>
        <taxon>Agaricomycetes</taxon>
        <taxon>Agaricomycetidae</taxon>
        <taxon>Agaricales</taxon>
        <taxon>Marasmiineae</taxon>
        <taxon>Mycenaceae</taxon>
        <taxon>Mycena</taxon>
    </lineage>
</organism>
<accession>A0AAD6T6D9</accession>
<evidence type="ECO:0000313" key="2">
    <source>
        <dbReference type="Proteomes" id="UP001218188"/>
    </source>
</evidence>
<protein>
    <submittedName>
        <fullName evidence="1">Uncharacterized protein</fullName>
    </submittedName>
</protein>